<evidence type="ECO:0000313" key="1">
    <source>
        <dbReference type="EMBL" id="KOS06542.1"/>
    </source>
</evidence>
<name>A0A0M9VIF2_9FLAO</name>
<dbReference type="STRING" id="1202724.AM493_11230"/>
<dbReference type="PATRIC" id="fig|1202724.3.peg.2331"/>
<comment type="caution">
    <text evidence="1">The sequence shown here is derived from an EMBL/GenBank/DDBJ whole genome shotgun (WGS) entry which is preliminary data.</text>
</comment>
<dbReference type="EMBL" id="LIYD01000005">
    <property type="protein sequence ID" value="KOS06542.1"/>
    <property type="molecule type" value="Genomic_DNA"/>
</dbReference>
<dbReference type="AlphaFoldDB" id="A0A0M9VIF2"/>
<sequence>MKAPYFFLLAIALMFFTGCENKNNVAKQGDKIAEQQDTDQLPSPQVNCVIGTSFDSAANQNALKINGNKIYVDIKLTTGDSGFIYGGKHMVIEEGGYKALAFMYHKEGTTMQQRQVPDLGNIPTLTDIKFNFDKPASWGENDSIRVIALNETDSAIFDSLKGYFTLKLLMFKDKQACQKDYDALNDMWNYYNPHNPVITKGNQPQYEHFIPRVTKDDGVLSLKK</sequence>
<keyword evidence="2" id="KW-1185">Reference proteome</keyword>
<gene>
    <name evidence="1" type="ORF">AM493_11230</name>
</gene>
<accession>A0A0M9VIF2</accession>
<dbReference type="Proteomes" id="UP000037755">
    <property type="component" value="Unassembled WGS sequence"/>
</dbReference>
<dbReference type="OrthoDB" id="1251794at2"/>
<reference evidence="1 2" key="1">
    <citation type="submission" date="2015-08" db="EMBL/GenBank/DDBJ databases">
        <title>Whole genome sequence of Flavobacterium akiainvivens IK-1T, from decaying Wikstroemia oahuensis, an endemic Hawaiian shrub.</title>
        <authorList>
            <person name="Wan X."/>
            <person name="Hou S."/>
            <person name="Saito J."/>
            <person name="Donachie S."/>
        </authorList>
    </citation>
    <scope>NUCLEOTIDE SEQUENCE [LARGE SCALE GENOMIC DNA]</scope>
    <source>
        <strain evidence="1 2">IK-1</strain>
    </source>
</reference>
<protein>
    <submittedName>
        <fullName evidence="1">Uncharacterized protein</fullName>
    </submittedName>
</protein>
<proteinExistence type="predicted"/>
<dbReference type="RefSeq" id="WP_054408140.1">
    <property type="nucleotide sequence ID" value="NZ_FOYA01000001.1"/>
</dbReference>
<organism evidence="1 2">
    <name type="scientific">Flavobacterium akiainvivens</name>
    <dbReference type="NCBI Taxonomy" id="1202724"/>
    <lineage>
        <taxon>Bacteria</taxon>
        <taxon>Pseudomonadati</taxon>
        <taxon>Bacteroidota</taxon>
        <taxon>Flavobacteriia</taxon>
        <taxon>Flavobacteriales</taxon>
        <taxon>Flavobacteriaceae</taxon>
        <taxon>Flavobacterium</taxon>
    </lineage>
</organism>
<evidence type="ECO:0000313" key="2">
    <source>
        <dbReference type="Proteomes" id="UP000037755"/>
    </source>
</evidence>
<dbReference type="PROSITE" id="PS51257">
    <property type="entry name" value="PROKAR_LIPOPROTEIN"/>
    <property type="match status" value="1"/>
</dbReference>